<dbReference type="PROSITE" id="PS01031">
    <property type="entry name" value="SHSP"/>
    <property type="match status" value="1"/>
</dbReference>
<dbReference type="EMBL" id="MF403008">
    <property type="protein sequence ID" value="AUZ95449.1"/>
    <property type="molecule type" value="Genomic_DNA"/>
</dbReference>
<dbReference type="OrthoDB" id="15726at10239"/>
<dbReference type="GeneID" id="40088713"/>
<dbReference type="PANTHER" id="PTHR47062">
    <property type="match status" value="1"/>
</dbReference>
<dbReference type="InterPro" id="IPR008978">
    <property type="entry name" value="HSP20-like_chaperone"/>
</dbReference>
<dbReference type="PANTHER" id="PTHR47062:SF1">
    <property type="entry name" value="SMALL HEAT SHOCK PROTEIN IBPA"/>
    <property type="match status" value="1"/>
</dbReference>
<name>A0A2L0V0Y9_9CAUD</name>
<accession>A0A2L0V0Y9</accession>
<evidence type="ECO:0000313" key="2">
    <source>
        <dbReference type="EMBL" id="AUZ95449.1"/>
    </source>
</evidence>
<dbReference type="KEGG" id="vg:40088713"/>
<dbReference type="Proteomes" id="UP000223025">
    <property type="component" value="Segment"/>
</dbReference>
<sequence>MTLPTNFYYDYSPARFIEELYGAATNQVKYPPYDIISDDENTYEIHIAVAGFKRDEIDVSIESEKLTITGKKTEDEKEPNYVRKGIAKRDFTVDFKLIEYLVVDSADLADGILRVKMHRELPEALKPRKIEIL</sequence>
<dbReference type="Gene3D" id="2.60.40.790">
    <property type="match status" value="1"/>
</dbReference>
<proteinExistence type="predicted"/>
<reference evidence="2 3" key="1">
    <citation type="submission" date="2017-06" db="EMBL/GenBank/DDBJ databases">
        <authorList>
            <person name="Kim H.J."/>
            <person name="Triplett B.A."/>
        </authorList>
    </citation>
    <scope>NUCLEOTIDE SEQUENCE [LARGE SCALE GENOMIC DNA]</scope>
</reference>
<feature type="domain" description="SHSP" evidence="1">
    <location>
        <begin position="24"/>
        <end position="133"/>
    </location>
</feature>
<organism evidence="2 3">
    <name type="scientific">Agrobacterium phage Atu_ph07</name>
    <dbReference type="NCBI Taxonomy" id="2024264"/>
    <lineage>
        <taxon>Viruses</taxon>
        <taxon>Duplodnaviria</taxon>
        <taxon>Heunggongvirae</taxon>
        <taxon>Uroviricota</taxon>
        <taxon>Caudoviricetes</taxon>
        <taxon>Polybotosvirus</taxon>
        <taxon>Polybotosvirus Atuph07</taxon>
    </lineage>
</organism>
<keyword evidence="3" id="KW-1185">Reference proteome</keyword>
<dbReference type="Pfam" id="PF00011">
    <property type="entry name" value="HSP20"/>
    <property type="match status" value="1"/>
</dbReference>
<dbReference type="RefSeq" id="YP_009612375.1">
    <property type="nucleotide sequence ID" value="NC_042013.1"/>
</dbReference>
<dbReference type="InterPro" id="IPR002068">
    <property type="entry name" value="A-crystallin/Hsp20_dom"/>
</dbReference>
<keyword evidence="2" id="KW-0346">Stress response</keyword>
<dbReference type="SUPFAM" id="SSF49764">
    <property type="entry name" value="HSP20-like chaperones"/>
    <property type="match status" value="1"/>
</dbReference>
<protein>
    <submittedName>
        <fullName evidence="2">16 kDa heat shock protein A</fullName>
    </submittedName>
</protein>
<evidence type="ECO:0000259" key="1">
    <source>
        <dbReference type="PROSITE" id="PS01031"/>
    </source>
</evidence>
<evidence type="ECO:0000313" key="3">
    <source>
        <dbReference type="Proteomes" id="UP000223025"/>
    </source>
</evidence>